<evidence type="ECO:0000313" key="21">
    <source>
        <dbReference type="Proteomes" id="UP000693946"/>
    </source>
</evidence>
<evidence type="ECO:0000256" key="2">
    <source>
        <dbReference type="ARBA" id="ARBA00001947"/>
    </source>
</evidence>
<dbReference type="GO" id="GO:0030574">
    <property type="term" value="P:collagen catabolic process"/>
    <property type="evidence" value="ECO:0007669"/>
    <property type="project" value="TreeGrafter"/>
</dbReference>
<keyword evidence="8" id="KW-0479">Metal-binding</keyword>
<dbReference type="AlphaFoldDB" id="A0AAV6PX87"/>
<dbReference type="InterPro" id="IPR018487">
    <property type="entry name" value="Hemopexin-like_repeat"/>
</dbReference>
<comment type="cofactor">
    <cofactor evidence="1">
        <name>Ca(2+)</name>
        <dbReference type="ChEBI" id="CHEBI:29108"/>
    </cofactor>
</comment>
<keyword evidence="16" id="KW-1015">Disulfide bond</keyword>
<evidence type="ECO:0000256" key="17">
    <source>
        <dbReference type="PROSITE-ProRule" id="PRU01011"/>
    </source>
</evidence>
<evidence type="ECO:0000256" key="9">
    <source>
        <dbReference type="ARBA" id="ARBA00022729"/>
    </source>
</evidence>
<comment type="caution">
    <text evidence="20">The sequence shown here is derived from an EMBL/GenBank/DDBJ whole genome shotgun (WGS) entry which is preliminary data.</text>
</comment>
<feature type="region of interest" description="Disordered" evidence="18">
    <location>
        <begin position="619"/>
        <end position="656"/>
    </location>
</feature>
<reference evidence="20 21" key="1">
    <citation type="journal article" date="2021" name="Sci. Rep.">
        <title>Chromosome anchoring in Senegalese sole (Solea senegalensis) reveals sex-associated markers and genome rearrangements in flatfish.</title>
        <authorList>
            <person name="Guerrero-Cozar I."/>
            <person name="Gomez-Garrido J."/>
            <person name="Berbel C."/>
            <person name="Martinez-Blanch J.F."/>
            <person name="Alioto T."/>
            <person name="Claros M.G."/>
            <person name="Gagnaire P.A."/>
            <person name="Manchado M."/>
        </authorList>
    </citation>
    <scope>NUCLEOTIDE SEQUENCE [LARGE SCALE GENOMIC DNA]</scope>
    <source>
        <strain evidence="20">Sse05_10M</strain>
    </source>
</reference>
<evidence type="ECO:0000313" key="20">
    <source>
        <dbReference type="EMBL" id="KAG7479659.1"/>
    </source>
</evidence>
<keyword evidence="21" id="KW-1185">Reference proteome</keyword>
<dbReference type="PROSITE" id="PS51642">
    <property type="entry name" value="HEMOPEXIN_2"/>
    <property type="match status" value="2"/>
</dbReference>
<evidence type="ECO:0000256" key="1">
    <source>
        <dbReference type="ARBA" id="ARBA00001913"/>
    </source>
</evidence>
<evidence type="ECO:0000256" key="15">
    <source>
        <dbReference type="ARBA" id="ARBA00023145"/>
    </source>
</evidence>
<sequence>MMLLQLWKPVLASLVFVEISWTVAIDRDQQPRPEDVELAEGYLKRFYNLIPRSRQRLIRSTSTTEEKIRQMQSFFGLRETGHLDPHTLDVMRKPRCGVPDVENFTFYPEKPKWRNNTITYMIAKYTPDLRREEVEKSLCAALKMWSDAAAPLRFIRVHHGKSDIVFSFARRTHGDFFPFDGSGGVLAHAFQSGEGIGGDVHFDEDETWTTGRQGYSLFAVAAHELGHSLGLTHSMDPSAVMYPNYRYHSSTQYALSMDDVHAIQTLEYECCSYYYFSGKPTKDVKSQHIPTKCDPNFSFDAATMIGNDVVFFKDRYMWMRTTWTTYWNQLREGHSSTYLPSIGSHVDAAYDIPTKGVAYVFTGCNTTLCPSSPISQAAPTVAPTVSPEDEDVAQGYLSRFYGDIGTTNLTLRSLVNDTFIHDLETMQAFFGLEVTGVLNKETVEVMKAPRCGVSDISQYGHFHGKPRWQKRLITYRITTYTPDMAQSQVDATITKAFQLYSNVIPLDFKQIHSGIADIMILFKGGYHGDFYPFDGAGGVLAHANSPGQGQGGDTHFDDDENWSLNHRDVNLLLVAAHEFGHALGLDHSRDRRALMFPTYQYVNTDGYRLPDDDRRGVQALYGSRTSVPTGRPTPTRRPEPEPEPEEPIEIPDPLPDPRAEQCSRGLVFDAATSIRGELYFFKSGYYWRKGYYSGIHFFKVSTKWPGINAVDAAFEVPYNDAVYLFEGRQYWGIHAYANTKMSGYPKSITTLGLPSSVTKVDAAVYVPTTGKTLIFVKKRYWSYDDYRKQMDAGYPRYITQDIPGIGSRVDAAFENYGYLYFSNGARQTEYYLPQKRLIRTLLNYGWLDCY</sequence>
<evidence type="ECO:0000256" key="6">
    <source>
        <dbReference type="ARBA" id="ARBA00022530"/>
    </source>
</evidence>
<keyword evidence="7" id="KW-0645">Protease</keyword>
<dbReference type="FunFam" id="3.40.390.10:FF:000007">
    <property type="entry name" value="Collagenase 3"/>
    <property type="match status" value="2"/>
</dbReference>
<evidence type="ECO:0000256" key="14">
    <source>
        <dbReference type="ARBA" id="ARBA00023049"/>
    </source>
</evidence>
<name>A0AAV6PX87_SOLSE</name>
<evidence type="ECO:0000256" key="4">
    <source>
        <dbReference type="ARBA" id="ARBA00010370"/>
    </source>
</evidence>
<keyword evidence="13" id="KW-0106">Calcium</keyword>
<dbReference type="InterPro" id="IPR021158">
    <property type="entry name" value="Pept_M10A_Zn_BS"/>
</dbReference>
<dbReference type="Proteomes" id="UP000693946">
    <property type="component" value="Linkage Group LG8"/>
</dbReference>
<keyword evidence="12" id="KW-0862">Zinc</keyword>
<dbReference type="EMBL" id="JAGKHQ010000020">
    <property type="protein sequence ID" value="KAG7479659.1"/>
    <property type="molecule type" value="Genomic_DNA"/>
</dbReference>
<keyword evidence="11" id="KW-0378">Hydrolase</keyword>
<dbReference type="Pfam" id="PF00413">
    <property type="entry name" value="Peptidase_M10"/>
    <property type="match status" value="2"/>
</dbReference>
<feature type="domain" description="Peptidase metallopeptidase" evidence="19">
    <location>
        <begin position="109"/>
        <end position="270"/>
    </location>
</feature>
<comment type="cofactor">
    <cofactor evidence="2">
        <name>Zn(2+)</name>
        <dbReference type="ChEBI" id="CHEBI:29105"/>
    </cofactor>
</comment>
<proteinExistence type="inferred from homology"/>
<comment type="subcellular location">
    <subcellularLocation>
        <location evidence="3">Secreted</location>
        <location evidence="3">Extracellular space</location>
        <location evidence="3">Extracellular matrix</location>
    </subcellularLocation>
</comment>
<evidence type="ECO:0000256" key="3">
    <source>
        <dbReference type="ARBA" id="ARBA00004498"/>
    </source>
</evidence>
<feature type="repeat" description="Hemopexin" evidence="17">
    <location>
        <begin position="757"/>
        <end position="805"/>
    </location>
</feature>
<dbReference type="CDD" id="cd04278">
    <property type="entry name" value="ZnMc_MMP"/>
    <property type="match status" value="2"/>
</dbReference>
<dbReference type="SMART" id="SM00120">
    <property type="entry name" value="HX"/>
    <property type="match status" value="5"/>
</dbReference>
<evidence type="ECO:0000256" key="12">
    <source>
        <dbReference type="ARBA" id="ARBA00022833"/>
    </source>
</evidence>
<evidence type="ECO:0000256" key="13">
    <source>
        <dbReference type="ARBA" id="ARBA00022837"/>
    </source>
</evidence>
<evidence type="ECO:0000256" key="11">
    <source>
        <dbReference type="ARBA" id="ARBA00022801"/>
    </source>
</evidence>
<evidence type="ECO:0000259" key="19">
    <source>
        <dbReference type="SMART" id="SM00235"/>
    </source>
</evidence>
<keyword evidence="15" id="KW-0865">Zymogen</keyword>
<keyword evidence="14" id="KW-0482">Metalloprotease</keyword>
<dbReference type="GO" id="GO:0006508">
    <property type="term" value="P:proteolysis"/>
    <property type="evidence" value="ECO:0007669"/>
    <property type="project" value="UniProtKB-KW"/>
</dbReference>
<dbReference type="GO" id="GO:0008270">
    <property type="term" value="F:zinc ion binding"/>
    <property type="evidence" value="ECO:0007669"/>
    <property type="project" value="InterPro"/>
</dbReference>
<gene>
    <name evidence="20" type="ORF">JOB18_031418</name>
</gene>
<dbReference type="PANTHER" id="PTHR10201:SF316">
    <property type="entry name" value="STROMELYSIN-2 PRECURSOR"/>
    <property type="match status" value="1"/>
</dbReference>
<protein>
    <submittedName>
        <fullName evidence="20">Collagenase 3-like</fullName>
    </submittedName>
</protein>
<feature type="repeat" description="Hemopexin" evidence="17">
    <location>
        <begin position="707"/>
        <end position="755"/>
    </location>
</feature>
<dbReference type="InterPro" id="IPR000585">
    <property type="entry name" value="Hemopexin-like_dom"/>
</dbReference>
<keyword evidence="5" id="KW-0964">Secreted</keyword>
<dbReference type="CDD" id="cd00094">
    <property type="entry name" value="HX"/>
    <property type="match status" value="1"/>
</dbReference>
<keyword evidence="10" id="KW-0677">Repeat</keyword>
<dbReference type="InterPro" id="IPR002477">
    <property type="entry name" value="Peptidoglycan-bd-like"/>
</dbReference>
<keyword evidence="9" id="KW-0732">Signal</keyword>
<organism evidence="20 21">
    <name type="scientific">Solea senegalensis</name>
    <name type="common">Senegalese sole</name>
    <dbReference type="NCBI Taxonomy" id="28829"/>
    <lineage>
        <taxon>Eukaryota</taxon>
        <taxon>Metazoa</taxon>
        <taxon>Chordata</taxon>
        <taxon>Craniata</taxon>
        <taxon>Vertebrata</taxon>
        <taxon>Euteleostomi</taxon>
        <taxon>Actinopterygii</taxon>
        <taxon>Neopterygii</taxon>
        <taxon>Teleostei</taxon>
        <taxon>Neoteleostei</taxon>
        <taxon>Acanthomorphata</taxon>
        <taxon>Carangaria</taxon>
        <taxon>Pleuronectiformes</taxon>
        <taxon>Pleuronectoidei</taxon>
        <taxon>Soleidae</taxon>
        <taxon>Solea</taxon>
    </lineage>
</organism>
<dbReference type="InterPro" id="IPR001818">
    <property type="entry name" value="Pept_M10_metallopeptidase"/>
</dbReference>
<dbReference type="InterPro" id="IPR033739">
    <property type="entry name" value="M10A_MMP"/>
</dbReference>
<dbReference type="Pfam" id="PF00045">
    <property type="entry name" value="Hemopexin"/>
    <property type="match status" value="3"/>
</dbReference>
<evidence type="ECO:0000256" key="7">
    <source>
        <dbReference type="ARBA" id="ARBA00022670"/>
    </source>
</evidence>
<keyword evidence="6" id="KW-0272">Extracellular matrix</keyword>
<dbReference type="InterPro" id="IPR006026">
    <property type="entry name" value="Peptidase_Metallo"/>
</dbReference>
<comment type="similarity">
    <text evidence="4">Belongs to the peptidase M10A family.</text>
</comment>
<feature type="domain" description="Peptidase metallopeptidase" evidence="19">
    <location>
        <begin position="464"/>
        <end position="623"/>
    </location>
</feature>
<evidence type="ECO:0000256" key="18">
    <source>
        <dbReference type="SAM" id="MobiDB-lite"/>
    </source>
</evidence>
<dbReference type="Pfam" id="PF01471">
    <property type="entry name" value="PG_binding_1"/>
    <property type="match status" value="1"/>
</dbReference>
<dbReference type="PANTHER" id="PTHR10201">
    <property type="entry name" value="MATRIX METALLOPROTEINASE"/>
    <property type="match status" value="1"/>
</dbReference>
<dbReference type="PROSITE" id="PS00546">
    <property type="entry name" value="CYSTEINE_SWITCH"/>
    <property type="match status" value="1"/>
</dbReference>
<dbReference type="GO" id="GO:0004222">
    <property type="term" value="F:metalloendopeptidase activity"/>
    <property type="evidence" value="ECO:0007669"/>
    <property type="project" value="InterPro"/>
</dbReference>
<evidence type="ECO:0000256" key="8">
    <source>
        <dbReference type="ARBA" id="ARBA00022723"/>
    </source>
</evidence>
<evidence type="ECO:0000256" key="5">
    <source>
        <dbReference type="ARBA" id="ARBA00022525"/>
    </source>
</evidence>
<dbReference type="FunFam" id="2.110.10.10:FF:000002">
    <property type="entry name" value="Matrix metallopeptidase 3"/>
    <property type="match status" value="1"/>
</dbReference>
<dbReference type="GO" id="GO:0031012">
    <property type="term" value="C:extracellular matrix"/>
    <property type="evidence" value="ECO:0007669"/>
    <property type="project" value="InterPro"/>
</dbReference>
<dbReference type="GO" id="GO:0030198">
    <property type="term" value="P:extracellular matrix organization"/>
    <property type="evidence" value="ECO:0007669"/>
    <property type="project" value="TreeGrafter"/>
</dbReference>
<dbReference type="SMART" id="SM00235">
    <property type="entry name" value="ZnMc"/>
    <property type="match status" value="2"/>
</dbReference>
<evidence type="ECO:0000256" key="10">
    <source>
        <dbReference type="ARBA" id="ARBA00022737"/>
    </source>
</evidence>
<accession>A0AAV6PX87</accession>
<evidence type="ECO:0000256" key="16">
    <source>
        <dbReference type="ARBA" id="ARBA00023157"/>
    </source>
</evidence>